<feature type="transmembrane region" description="Helical" evidence="1">
    <location>
        <begin position="32"/>
        <end position="51"/>
    </location>
</feature>
<proteinExistence type="predicted"/>
<dbReference type="EMBL" id="RDSR01000006">
    <property type="protein sequence ID" value="RNE64042.1"/>
    <property type="molecule type" value="Genomic_DNA"/>
</dbReference>
<dbReference type="Proteomes" id="UP000279859">
    <property type="component" value="Unassembled WGS sequence"/>
</dbReference>
<accession>A0A3M8LH32</accession>
<dbReference type="OrthoDB" id="5124217at2"/>
<dbReference type="RefSeq" id="WP_123045314.1">
    <property type="nucleotide sequence ID" value="NZ_RDSR01000006.1"/>
</dbReference>
<feature type="transmembrane region" description="Helical" evidence="1">
    <location>
        <begin position="63"/>
        <end position="84"/>
    </location>
</feature>
<name>A0A3M8LH32_9MICO</name>
<protein>
    <submittedName>
        <fullName evidence="2">Uncharacterized protein</fullName>
    </submittedName>
</protein>
<gene>
    <name evidence="2" type="ORF">EEJ31_05620</name>
</gene>
<evidence type="ECO:0000256" key="1">
    <source>
        <dbReference type="SAM" id="Phobius"/>
    </source>
</evidence>
<organism evidence="2 3">
    <name type="scientific">Cryobacterium tepidiphilum</name>
    <dbReference type="NCBI Taxonomy" id="2486026"/>
    <lineage>
        <taxon>Bacteria</taxon>
        <taxon>Bacillati</taxon>
        <taxon>Actinomycetota</taxon>
        <taxon>Actinomycetes</taxon>
        <taxon>Micrococcales</taxon>
        <taxon>Microbacteriaceae</taxon>
        <taxon>Cryobacterium</taxon>
    </lineage>
</organism>
<feature type="transmembrane region" description="Helical" evidence="1">
    <location>
        <begin position="7"/>
        <end position="26"/>
    </location>
</feature>
<keyword evidence="3" id="KW-1185">Reference proteome</keyword>
<keyword evidence="1" id="KW-0472">Membrane</keyword>
<keyword evidence="1" id="KW-0812">Transmembrane</keyword>
<reference evidence="2 3" key="1">
    <citation type="submission" date="2018-11" db="EMBL/GenBank/DDBJ databases">
        <title>Cryobacterium sp. nov., isolated from rhizosphere soil of lettuce.</title>
        <authorList>
            <person name="Wang Y."/>
        </authorList>
    </citation>
    <scope>NUCLEOTIDE SEQUENCE [LARGE SCALE GENOMIC DNA]</scope>
    <source>
        <strain evidence="2 3">NEAU-85</strain>
    </source>
</reference>
<evidence type="ECO:0000313" key="3">
    <source>
        <dbReference type="Proteomes" id="UP000279859"/>
    </source>
</evidence>
<keyword evidence="1" id="KW-1133">Transmembrane helix</keyword>
<evidence type="ECO:0000313" key="2">
    <source>
        <dbReference type="EMBL" id="RNE64042.1"/>
    </source>
</evidence>
<sequence>MSWQWRSITTVWVVAVVFAVLIGIFSSAEHRFAWISLALGGSVIVTLVVQLGTRQVVGYVGRVTASIVGSVVILAVATGILSLVDLA</sequence>
<dbReference type="AlphaFoldDB" id="A0A3M8LH32"/>
<comment type="caution">
    <text evidence="2">The sequence shown here is derived from an EMBL/GenBank/DDBJ whole genome shotgun (WGS) entry which is preliminary data.</text>
</comment>